<organism evidence="2 3">
    <name type="scientific">Candidatus Erwinia dacicola</name>
    <dbReference type="NCBI Taxonomy" id="252393"/>
    <lineage>
        <taxon>Bacteria</taxon>
        <taxon>Pseudomonadati</taxon>
        <taxon>Pseudomonadota</taxon>
        <taxon>Gammaproteobacteria</taxon>
        <taxon>Enterobacterales</taxon>
        <taxon>Erwiniaceae</taxon>
        <taxon>Erwinia</taxon>
    </lineage>
</organism>
<evidence type="ECO:0000256" key="1">
    <source>
        <dbReference type="SAM" id="MobiDB-lite"/>
    </source>
</evidence>
<feature type="non-terminal residue" evidence="2">
    <location>
        <position position="1"/>
    </location>
</feature>
<gene>
    <name evidence="2" type="ORF">ACZ87_03754</name>
</gene>
<sequence length="58" mass="6601">IAQISGQSYRLKDKLKAVKSRRKRKQQRSSNSKGVGQFYFGRVGQNSIGIDSRRESLT</sequence>
<comment type="caution">
    <text evidence="2">The sequence shown here is derived from an EMBL/GenBank/DDBJ whole genome shotgun (WGS) entry which is preliminary data.</text>
</comment>
<dbReference type="Proteomes" id="UP000244334">
    <property type="component" value="Unassembled WGS sequence"/>
</dbReference>
<reference evidence="2" key="1">
    <citation type="submission" date="2018-04" db="EMBL/GenBank/DDBJ databases">
        <title>Genomes of the Obligate Erwinia dacicola and Facultative Enterobacter sp. OLF Endosymbionts of the Olive Fruit fly, Bactrocera oleae.</title>
        <authorList>
            <person name="Estes A.M."/>
            <person name="Hearn D.J."/>
            <person name="Agarwal S."/>
            <person name="Pierson E.A."/>
            <person name="Dunning-Hotopp J.C."/>
        </authorList>
    </citation>
    <scope>NUCLEOTIDE SEQUENCE [LARGE SCALE GENOMIC DNA]</scope>
    <source>
        <strain evidence="2">Oroville</strain>
    </source>
</reference>
<proteinExistence type="predicted"/>
<accession>A0A328TGD4</accession>
<protein>
    <submittedName>
        <fullName evidence="2">Uncharacterized protein</fullName>
    </submittedName>
</protein>
<dbReference type="AlphaFoldDB" id="A0A328TGD4"/>
<keyword evidence="3" id="KW-1185">Reference proteome</keyword>
<evidence type="ECO:0000313" key="2">
    <source>
        <dbReference type="EMBL" id="RAP69458.1"/>
    </source>
</evidence>
<name>A0A328TGD4_9GAMM</name>
<dbReference type="EMBL" id="LJAM02000760">
    <property type="protein sequence ID" value="RAP69458.1"/>
    <property type="molecule type" value="Genomic_DNA"/>
</dbReference>
<evidence type="ECO:0000313" key="3">
    <source>
        <dbReference type="Proteomes" id="UP000244334"/>
    </source>
</evidence>
<feature type="compositionally biased region" description="Basic residues" evidence="1">
    <location>
        <begin position="17"/>
        <end position="27"/>
    </location>
</feature>
<feature type="region of interest" description="Disordered" evidence="1">
    <location>
        <begin position="13"/>
        <end position="38"/>
    </location>
</feature>